<evidence type="ECO:0000259" key="10">
    <source>
        <dbReference type="PROSITE" id="PS50929"/>
    </source>
</evidence>
<evidence type="ECO:0000256" key="7">
    <source>
        <dbReference type="ARBA" id="ARBA00022989"/>
    </source>
</evidence>
<reference evidence="11 12" key="1">
    <citation type="submission" date="2015-03" db="EMBL/GenBank/DDBJ databases">
        <title>Draft genome of the nematode, Opisthorchis viverrini.</title>
        <authorList>
            <person name="Mitreva M."/>
        </authorList>
    </citation>
    <scope>NUCLEOTIDE SEQUENCE [LARGE SCALE GENOMIC DNA]</scope>
    <source>
        <strain evidence="11">Khon Kaen</strain>
    </source>
</reference>
<dbReference type="PANTHER" id="PTHR24223">
    <property type="entry name" value="ATP-BINDING CASSETTE SUB-FAMILY C"/>
    <property type="match status" value="1"/>
</dbReference>
<evidence type="ECO:0000256" key="5">
    <source>
        <dbReference type="ARBA" id="ARBA00022741"/>
    </source>
</evidence>
<keyword evidence="4" id="KW-0677">Repeat</keyword>
<accession>A0A1S8WNT8</accession>
<proteinExistence type="predicted"/>
<dbReference type="GO" id="GO:0140359">
    <property type="term" value="F:ABC-type transporter activity"/>
    <property type="evidence" value="ECO:0007669"/>
    <property type="project" value="InterPro"/>
</dbReference>
<dbReference type="EMBL" id="KV899678">
    <property type="protein sequence ID" value="OON15953.1"/>
    <property type="molecule type" value="Genomic_DNA"/>
</dbReference>
<keyword evidence="2" id="KW-0813">Transport</keyword>
<dbReference type="InterPro" id="IPR011527">
    <property type="entry name" value="ABC1_TM_dom"/>
</dbReference>
<dbReference type="Proteomes" id="UP000243686">
    <property type="component" value="Unassembled WGS sequence"/>
</dbReference>
<dbReference type="PANTHER" id="PTHR24223:SF443">
    <property type="entry name" value="MULTIDRUG-RESISTANCE LIKE PROTEIN 1, ISOFORM I"/>
    <property type="match status" value="1"/>
</dbReference>
<feature type="domain" description="ABC transmembrane type-1" evidence="10">
    <location>
        <begin position="25"/>
        <end position="192"/>
    </location>
</feature>
<evidence type="ECO:0000256" key="1">
    <source>
        <dbReference type="ARBA" id="ARBA00004127"/>
    </source>
</evidence>
<evidence type="ECO:0000256" key="2">
    <source>
        <dbReference type="ARBA" id="ARBA00022448"/>
    </source>
</evidence>
<evidence type="ECO:0000313" key="11">
    <source>
        <dbReference type="EMBL" id="OON15953.1"/>
    </source>
</evidence>
<keyword evidence="7 9" id="KW-1133">Transmembrane helix</keyword>
<evidence type="ECO:0000313" key="12">
    <source>
        <dbReference type="Proteomes" id="UP000243686"/>
    </source>
</evidence>
<feature type="transmembrane region" description="Helical" evidence="9">
    <location>
        <begin position="119"/>
        <end position="138"/>
    </location>
</feature>
<evidence type="ECO:0000256" key="8">
    <source>
        <dbReference type="ARBA" id="ARBA00023136"/>
    </source>
</evidence>
<name>A0A1S8WNT8_OPIVI</name>
<dbReference type="PROSITE" id="PS50929">
    <property type="entry name" value="ABC_TM1F"/>
    <property type="match status" value="1"/>
</dbReference>
<keyword evidence="6" id="KW-0067">ATP-binding</keyword>
<organism evidence="11 12">
    <name type="scientific">Opisthorchis viverrini</name>
    <name type="common">Southeast Asian liver fluke</name>
    <dbReference type="NCBI Taxonomy" id="6198"/>
    <lineage>
        <taxon>Eukaryota</taxon>
        <taxon>Metazoa</taxon>
        <taxon>Spiralia</taxon>
        <taxon>Lophotrochozoa</taxon>
        <taxon>Platyhelminthes</taxon>
        <taxon>Trematoda</taxon>
        <taxon>Digenea</taxon>
        <taxon>Opisthorchiida</taxon>
        <taxon>Opisthorchiata</taxon>
        <taxon>Opisthorchiidae</taxon>
        <taxon>Opisthorchis</taxon>
    </lineage>
</organism>
<dbReference type="InterPro" id="IPR050173">
    <property type="entry name" value="ABC_transporter_C-like"/>
</dbReference>
<keyword evidence="3 9" id="KW-0812">Transmembrane</keyword>
<sequence>MWGAVQLGNPEESILSAWCISPSKRFLLNFMQRKEAEPVWHGYCYASGMFVVAAVQTLVLQNYFREVNILGMHLRTALTCAVYRKSLRLSNRARQESTTGQIMNIISSDVQQFVQLMPYLHIAWSGPFQIAVAIIFLWHELGLAVLAGIGVLLLLLPMNALMARLSKKVQEKKYKVADSRIKTITEVLNGIR</sequence>
<dbReference type="GO" id="GO:0005524">
    <property type="term" value="F:ATP binding"/>
    <property type="evidence" value="ECO:0007669"/>
    <property type="project" value="UniProtKB-KW"/>
</dbReference>
<keyword evidence="5" id="KW-0547">Nucleotide-binding</keyword>
<keyword evidence="8 9" id="KW-0472">Membrane</keyword>
<dbReference type="SUPFAM" id="SSF90123">
    <property type="entry name" value="ABC transporter transmembrane region"/>
    <property type="match status" value="1"/>
</dbReference>
<protein>
    <recommendedName>
        <fullName evidence="10">ABC transmembrane type-1 domain-containing protein</fullName>
    </recommendedName>
</protein>
<evidence type="ECO:0000256" key="4">
    <source>
        <dbReference type="ARBA" id="ARBA00022737"/>
    </source>
</evidence>
<comment type="subcellular location">
    <subcellularLocation>
        <location evidence="1">Endomembrane system</location>
        <topology evidence="1">Multi-pass membrane protein</topology>
    </subcellularLocation>
</comment>
<evidence type="ECO:0000256" key="3">
    <source>
        <dbReference type="ARBA" id="ARBA00022692"/>
    </source>
</evidence>
<gene>
    <name evidence="11" type="ORF">X801_08238</name>
</gene>
<feature type="non-terminal residue" evidence="11">
    <location>
        <position position="192"/>
    </location>
</feature>
<dbReference type="InterPro" id="IPR036640">
    <property type="entry name" value="ABC1_TM_sf"/>
</dbReference>
<dbReference type="GO" id="GO:0012505">
    <property type="term" value="C:endomembrane system"/>
    <property type="evidence" value="ECO:0007669"/>
    <property type="project" value="UniProtKB-SubCell"/>
</dbReference>
<dbReference type="GO" id="GO:0016020">
    <property type="term" value="C:membrane"/>
    <property type="evidence" value="ECO:0007669"/>
    <property type="project" value="InterPro"/>
</dbReference>
<dbReference type="Pfam" id="PF00664">
    <property type="entry name" value="ABC_membrane"/>
    <property type="match status" value="1"/>
</dbReference>
<keyword evidence="12" id="KW-1185">Reference proteome</keyword>
<dbReference type="Gene3D" id="1.20.1560.10">
    <property type="entry name" value="ABC transporter type 1, transmembrane domain"/>
    <property type="match status" value="1"/>
</dbReference>
<feature type="transmembrane region" description="Helical" evidence="9">
    <location>
        <begin position="144"/>
        <end position="165"/>
    </location>
</feature>
<evidence type="ECO:0000256" key="9">
    <source>
        <dbReference type="SAM" id="Phobius"/>
    </source>
</evidence>
<dbReference type="AlphaFoldDB" id="A0A1S8WNT8"/>
<feature type="transmembrane region" description="Helical" evidence="9">
    <location>
        <begin position="40"/>
        <end position="60"/>
    </location>
</feature>
<evidence type="ECO:0000256" key="6">
    <source>
        <dbReference type="ARBA" id="ARBA00022840"/>
    </source>
</evidence>